<dbReference type="PANTHER" id="PTHR31531">
    <property type="entry name" value="E3 UBIQUITIN-PROTEIN LIGASE E3D FAMILY MEMBER"/>
    <property type="match status" value="1"/>
</dbReference>
<reference evidence="2 3" key="1">
    <citation type="submission" date="2024-04" db="EMBL/GenBank/DDBJ databases">
        <title>Phyllosticta paracitricarpa is synonymous to the EU quarantine fungus P. citricarpa based on phylogenomic analyses.</title>
        <authorList>
            <consortium name="Lawrence Berkeley National Laboratory"/>
            <person name="Van Ingen-Buijs V.A."/>
            <person name="Van Westerhoven A.C."/>
            <person name="Haridas S."/>
            <person name="Skiadas P."/>
            <person name="Martin F."/>
            <person name="Groenewald J.Z."/>
            <person name="Crous P.W."/>
            <person name="Seidl M.F."/>
        </authorList>
    </citation>
    <scope>NUCLEOTIDE SEQUENCE [LARGE SCALE GENOMIC DNA]</scope>
    <source>
        <strain evidence="2 3">CBS 123374</strain>
    </source>
</reference>
<sequence>MTRPPSPSTKPSSILHLYAELLLHIRTVTLFASLRTAHTSETKAVLSADGETLTLTHEGQSASIRLPTQIAGGGTAALTLPQAPSKELTLRLQLQEKSPGLLRLRQGAENVVPWDARQLQEAESVECAQCGAQLAVANPGRSDGESHQARSESANGGGAEAPRVGVKTWLDLPNENWAEMMDFWHCHKPHEHNHGSHNHEGEEKGYAASNKLTARKGVGYVDLAYLLLAEEDCIGVKVRIPPASFPGIFSARWSNQTVGPLRASSFSIFNRLLLNEGQQEGGLAQPRLNQWRGFRYNCPRRTRRVAASSSTLSALSTDVVLAFCASRCLGFQLLVLQLKGRRRFKQDTSQVYNHTLCIPRSDFFQLSSQRSHLLCSSCNSHIGLFDHRSNGFRLWKWSLSVPRKESSVPQSYSPVKWVSAQLLSLIENQGVRKFTVIPDGGPEATTFEDEKERFEPIEIWVFTPDLSFSSSVPHSTESNSHTPTDPTRAMKVMWKPATHLQLGNEQGQAIDRQSLAVEEARLPEHVFVALKETLRNSGDWVPASARKMGEWNVGLLQRFAEEEI</sequence>
<keyword evidence="3" id="KW-1185">Reference proteome</keyword>
<dbReference type="Proteomes" id="UP001492380">
    <property type="component" value="Unassembled WGS sequence"/>
</dbReference>
<dbReference type="Pfam" id="PF09814">
    <property type="entry name" value="HECT_2"/>
    <property type="match status" value="1"/>
</dbReference>
<dbReference type="PANTHER" id="PTHR31531:SF2">
    <property type="entry name" value="E3 UBIQUITIN-PROTEIN LIGASE E3D"/>
    <property type="match status" value="1"/>
</dbReference>
<evidence type="ECO:0000313" key="2">
    <source>
        <dbReference type="EMBL" id="KAK8243778.1"/>
    </source>
</evidence>
<protein>
    <submittedName>
        <fullName evidence="2">HECT-like ubiquitin-conjugating enzyme-binding-domain-containing protein</fullName>
    </submittedName>
</protein>
<evidence type="ECO:0000313" key="3">
    <source>
        <dbReference type="Proteomes" id="UP001492380"/>
    </source>
</evidence>
<accession>A0ABR1YZJ1</accession>
<dbReference type="InterPro" id="IPR019193">
    <property type="entry name" value="UBQ-conj_enz_E2-bd_prot"/>
</dbReference>
<proteinExistence type="predicted"/>
<dbReference type="EMBL" id="JBBWRZ010000002">
    <property type="protein sequence ID" value="KAK8243778.1"/>
    <property type="molecule type" value="Genomic_DNA"/>
</dbReference>
<feature type="region of interest" description="Disordered" evidence="1">
    <location>
        <begin position="138"/>
        <end position="162"/>
    </location>
</feature>
<organism evidence="2 3">
    <name type="scientific">Phyllosticta capitalensis</name>
    <dbReference type="NCBI Taxonomy" id="121624"/>
    <lineage>
        <taxon>Eukaryota</taxon>
        <taxon>Fungi</taxon>
        <taxon>Dikarya</taxon>
        <taxon>Ascomycota</taxon>
        <taxon>Pezizomycotina</taxon>
        <taxon>Dothideomycetes</taxon>
        <taxon>Dothideomycetes incertae sedis</taxon>
        <taxon>Botryosphaeriales</taxon>
        <taxon>Phyllostictaceae</taxon>
        <taxon>Phyllosticta</taxon>
    </lineage>
</organism>
<gene>
    <name evidence="2" type="ORF">HDK90DRAFT_546016</name>
</gene>
<comment type="caution">
    <text evidence="2">The sequence shown here is derived from an EMBL/GenBank/DDBJ whole genome shotgun (WGS) entry which is preliminary data.</text>
</comment>
<evidence type="ECO:0000256" key="1">
    <source>
        <dbReference type="SAM" id="MobiDB-lite"/>
    </source>
</evidence>
<name>A0ABR1YZJ1_9PEZI</name>